<accession>A0A0S8G4H9</accession>
<feature type="domain" description="Putative zinc-finger" evidence="2">
    <location>
        <begin position="9"/>
        <end position="37"/>
    </location>
</feature>
<dbReference type="Gene3D" id="1.10.10.1320">
    <property type="entry name" value="Anti-sigma factor, zinc-finger domain"/>
    <property type="match status" value="1"/>
</dbReference>
<dbReference type="InterPro" id="IPR027383">
    <property type="entry name" value="Znf_put"/>
</dbReference>
<reference evidence="3 4" key="1">
    <citation type="journal article" date="2015" name="Microbiome">
        <title>Genomic resolution of linkages in carbon, nitrogen, and sulfur cycling among widespread estuary sediment bacteria.</title>
        <authorList>
            <person name="Baker B.J."/>
            <person name="Lazar C.S."/>
            <person name="Teske A.P."/>
            <person name="Dick G.J."/>
        </authorList>
    </citation>
    <scope>NUCLEOTIDE SEQUENCE [LARGE SCALE GENOMIC DNA]</scope>
    <source>
        <strain evidence="3">SM23_60</strain>
    </source>
</reference>
<proteinExistence type="predicted"/>
<gene>
    <name evidence="3" type="ORF">AMJ87_12910</name>
</gene>
<dbReference type="Proteomes" id="UP000051096">
    <property type="component" value="Unassembled WGS sequence"/>
</dbReference>
<evidence type="ECO:0000313" key="3">
    <source>
        <dbReference type="EMBL" id="KPK67744.1"/>
    </source>
</evidence>
<keyword evidence="1" id="KW-0812">Transmembrane</keyword>
<evidence type="ECO:0000256" key="1">
    <source>
        <dbReference type="SAM" id="Phobius"/>
    </source>
</evidence>
<comment type="caution">
    <text evidence="3">The sequence shown here is derived from an EMBL/GenBank/DDBJ whole genome shotgun (WGS) entry which is preliminary data.</text>
</comment>
<dbReference type="EMBL" id="LJUO01000202">
    <property type="protein sequence ID" value="KPK67744.1"/>
    <property type="molecule type" value="Genomic_DNA"/>
</dbReference>
<keyword evidence="1" id="KW-1133">Transmembrane helix</keyword>
<name>A0A0S8G4H9_UNCW3</name>
<dbReference type="Pfam" id="PF13490">
    <property type="entry name" value="zf-HC2"/>
    <property type="match status" value="1"/>
</dbReference>
<evidence type="ECO:0000313" key="4">
    <source>
        <dbReference type="Proteomes" id="UP000051096"/>
    </source>
</evidence>
<keyword evidence="1" id="KW-0472">Membrane</keyword>
<organism evidence="3 4">
    <name type="scientific">candidate division WOR_3 bacterium SM23_60</name>
    <dbReference type="NCBI Taxonomy" id="1703780"/>
    <lineage>
        <taxon>Bacteria</taxon>
        <taxon>Bacteria division WOR-3</taxon>
    </lineage>
</organism>
<dbReference type="InterPro" id="IPR041916">
    <property type="entry name" value="Anti_sigma_zinc_sf"/>
</dbReference>
<feature type="transmembrane region" description="Helical" evidence="1">
    <location>
        <begin position="136"/>
        <end position="157"/>
    </location>
</feature>
<feature type="transmembrane region" description="Helical" evidence="1">
    <location>
        <begin position="85"/>
        <end position="106"/>
    </location>
</feature>
<evidence type="ECO:0000259" key="2">
    <source>
        <dbReference type="Pfam" id="PF13490"/>
    </source>
</evidence>
<dbReference type="AlphaFoldDB" id="A0A0S8G4H9"/>
<sequence length="159" mass="18095">MNSCPHSEKILEYVLNLLPEREKEEFRKHLQSCTACQKELQLETAIDKELAVELQPGYIEEHVHAKLKARQAFGVGFSWLYALRMASYAVTAIVVAFVLPPIILRFPFMQRIDAMQYFGTIATSVHRMLPSIQLSFLLTGLGAVFMVASIVYSLAYLRK</sequence>
<protein>
    <recommendedName>
        <fullName evidence="2">Putative zinc-finger domain-containing protein</fullName>
    </recommendedName>
</protein>